<keyword evidence="3" id="KW-1003">Cell membrane</keyword>
<dbReference type="PANTHER" id="PTHR43663:SF1">
    <property type="entry name" value="CHROMATE TRANSPORTER"/>
    <property type="match status" value="1"/>
</dbReference>
<comment type="caution">
    <text evidence="8">The sequence shown here is derived from an EMBL/GenBank/DDBJ whole genome shotgun (WGS) entry which is preliminary data.</text>
</comment>
<gene>
    <name evidence="8" type="ORF">GMA92_02850</name>
</gene>
<evidence type="ECO:0000313" key="9">
    <source>
        <dbReference type="Proteomes" id="UP000487649"/>
    </source>
</evidence>
<evidence type="ECO:0000256" key="6">
    <source>
        <dbReference type="ARBA" id="ARBA00023136"/>
    </source>
</evidence>
<sequence length="192" mass="21263">MKKDANFYFKLFYSTFCLSAFTFGGGYVIVPLMRKKFVNELEWLDEKEMLDLTAIAQSAPGAMAVNAAILVGYRLAGILGAFITILATVLPPLIILSVISMFYQLFRESILVGALMFGMQAAIGAVIVDVVFGMANNLVKDSGKKMIWMMLIVFILSYIFNVNLILIIITCALIGAFLVHKHRETKGDEVTE</sequence>
<dbReference type="Proteomes" id="UP000487649">
    <property type="component" value="Unassembled WGS sequence"/>
</dbReference>
<evidence type="ECO:0000256" key="5">
    <source>
        <dbReference type="ARBA" id="ARBA00022989"/>
    </source>
</evidence>
<dbReference type="InterPro" id="IPR003370">
    <property type="entry name" value="Chromate_transpt"/>
</dbReference>
<keyword evidence="6 7" id="KW-0472">Membrane</keyword>
<feature type="transmembrane region" description="Helical" evidence="7">
    <location>
        <begin position="146"/>
        <end position="179"/>
    </location>
</feature>
<organism evidence="8 9">
    <name type="scientific">Turicibacter sanguinis</name>
    <dbReference type="NCBI Taxonomy" id="154288"/>
    <lineage>
        <taxon>Bacteria</taxon>
        <taxon>Bacillati</taxon>
        <taxon>Bacillota</taxon>
        <taxon>Erysipelotrichia</taxon>
        <taxon>Erysipelotrichales</taxon>
        <taxon>Turicibacteraceae</taxon>
        <taxon>Turicibacter</taxon>
    </lineage>
</organism>
<dbReference type="GeneID" id="60059081"/>
<dbReference type="GO" id="GO:0005886">
    <property type="term" value="C:plasma membrane"/>
    <property type="evidence" value="ECO:0007669"/>
    <property type="project" value="UniProtKB-SubCell"/>
</dbReference>
<evidence type="ECO:0000313" key="8">
    <source>
        <dbReference type="EMBL" id="MTK20377.1"/>
    </source>
</evidence>
<protein>
    <submittedName>
        <fullName evidence="8">Chromate transporter</fullName>
    </submittedName>
</protein>
<comment type="subcellular location">
    <subcellularLocation>
        <location evidence="1">Cell membrane</location>
        <topology evidence="1">Multi-pass membrane protein</topology>
    </subcellularLocation>
</comment>
<keyword evidence="4 7" id="KW-0812">Transmembrane</keyword>
<dbReference type="RefSeq" id="WP_006785010.1">
    <property type="nucleotide sequence ID" value="NZ_CP053187.1"/>
</dbReference>
<evidence type="ECO:0000256" key="4">
    <source>
        <dbReference type="ARBA" id="ARBA00022692"/>
    </source>
</evidence>
<proteinExistence type="inferred from homology"/>
<dbReference type="AlphaFoldDB" id="A0A9X4XF73"/>
<reference evidence="8 9" key="1">
    <citation type="journal article" date="2019" name="Nat. Med.">
        <title>A library of human gut bacterial isolates paired with longitudinal multiomics data enables mechanistic microbiome research.</title>
        <authorList>
            <person name="Poyet M."/>
            <person name="Groussin M."/>
            <person name="Gibbons S.M."/>
            <person name="Avila-Pacheco J."/>
            <person name="Jiang X."/>
            <person name="Kearney S.M."/>
            <person name="Perrotta A.R."/>
            <person name="Berdy B."/>
            <person name="Zhao S."/>
            <person name="Lieberman T.D."/>
            <person name="Swanson P.K."/>
            <person name="Smith M."/>
            <person name="Roesemann S."/>
            <person name="Alexander J.E."/>
            <person name="Rich S.A."/>
            <person name="Livny J."/>
            <person name="Vlamakis H."/>
            <person name="Clish C."/>
            <person name="Bullock K."/>
            <person name="Deik A."/>
            <person name="Scott J."/>
            <person name="Pierce K.A."/>
            <person name="Xavier R.J."/>
            <person name="Alm E.J."/>
        </authorList>
    </citation>
    <scope>NUCLEOTIDE SEQUENCE [LARGE SCALE GENOMIC DNA]</scope>
    <source>
        <strain evidence="8 9">BIOML-A198</strain>
    </source>
</reference>
<evidence type="ECO:0000256" key="1">
    <source>
        <dbReference type="ARBA" id="ARBA00004651"/>
    </source>
</evidence>
<dbReference type="GO" id="GO:0015109">
    <property type="term" value="F:chromate transmembrane transporter activity"/>
    <property type="evidence" value="ECO:0007669"/>
    <property type="project" value="InterPro"/>
</dbReference>
<feature type="transmembrane region" description="Helical" evidence="7">
    <location>
        <begin position="12"/>
        <end position="33"/>
    </location>
</feature>
<evidence type="ECO:0000256" key="2">
    <source>
        <dbReference type="ARBA" id="ARBA00005262"/>
    </source>
</evidence>
<dbReference type="PANTHER" id="PTHR43663">
    <property type="entry name" value="CHROMATE TRANSPORT PROTEIN-RELATED"/>
    <property type="match status" value="1"/>
</dbReference>
<comment type="similarity">
    <text evidence="2">Belongs to the chromate ion transporter (CHR) (TC 2.A.51) family.</text>
</comment>
<dbReference type="Pfam" id="PF02417">
    <property type="entry name" value="Chromate_transp"/>
    <property type="match status" value="1"/>
</dbReference>
<feature type="transmembrane region" description="Helical" evidence="7">
    <location>
        <begin position="110"/>
        <end position="134"/>
    </location>
</feature>
<evidence type="ECO:0000256" key="7">
    <source>
        <dbReference type="SAM" id="Phobius"/>
    </source>
</evidence>
<name>A0A9X4XF73_9FIRM</name>
<keyword evidence="5 7" id="KW-1133">Transmembrane helix</keyword>
<dbReference type="InterPro" id="IPR052518">
    <property type="entry name" value="CHR_Transporter"/>
</dbReference>
<accession>A0A9X4XF73</accession>
<dbReference type="EMBL" id="WMQE01000004">
    <property type="protein sequence ID" value="MTK20377.1"/>
    <property type="molecule type" value="Genomic_DNA"/>
</dbReference>
<evidence type="ECO:0000256" key="3">
    <source>
        <dbReference type="ARBA" id="ARBA00022475"/>
    </source>
</evidence>
<feature type="transmembrane region" description="Helical" evidence="7">
    <location>
        <begin position="79"/>
        <end position="103"/>
    </location>
</feature>